<dbReference type="SUPFAM" id="SSF46785">
    <property type="entry name" value="Winged helix' DNA-binding domain"/>
    <property type="match status" value="1"/>
</dbReference>
<dbReference type="PANTHER" id="PTHR43537:SF49">
    <property type="entry name" value="TRANSCRIPTIONAL REGULATORY PROTEIN"/>
    <property type="match status" value="1"/>
</dbReference>
<dbReference type="SMART" id="SM00895">
    <property type="entry name" value="FCD"/>
    <property type="match status" value="1"/>
</dbReference>
<sequence>MEILADEQAFRTIIGLIVEHRLSPGERLYEPELVEMLGMSRTPIRQALGRLMTEGILEKIPGQKGYRIPALTKEDLLQVFVARSTLESRAAELAAELATEEDIETLLELNHRESDFVELYGNQRKGFFAELNEDFHTRIVRLSGNLYFQRHFSQLYHRSSLYTFYFSPYYILDVNAPEYVARRKDGRYKSSMEHKLIVRALSERDGLMARKHMEEHILNTVKHRLSLGML</sequence>
<dbReference type="RefSeq" id="WP_236099462.1">
    <property type="nucleotide sequence ID" value="NZ_JAKGUD010000007.1"/>
</dbReference>
<dbReference type="Proteomes" id="UP001200430">
    <property type="component" value="Unassembled WGS sequence"/>
</dbReference>
<dbReference type="InterPro" id="IPR000524">
    <property type="entry name" value="Tscrpt_reg_HTH_GntR"/>
</dbReference>
<protein>
    <submittedName>
        <fullName evidence="5">GntR family transcriptional regulator</fullName>
    </submittedName>
</protein>
<proteinExistence type="predicted"/>
<dbReference type="PANTHER" id="PTHR43537">
    <property type="entry name" value="TRANSCRIPTIONAL REGULATOR, GNTR FAMILY"/>
    <property type="match status" value="1"/>
</dbReference>
<dbReference type="PROSITE" id="PS50949">
    <property type="entry name" value="HTH_GNTR"/>
    <property type="match status" value="1"/>
</dbReference>
<keyword evidence="6" id="KW-1185">Reference proteome</keyword>
<dbReference type="Gene3D" id="1.20.120.530">
    <property type="entry name" value="GntR ligand-binding domain-like"/>
    <property type="match status" value="1"/>
</dbReference>
<dbReference type="EMBL" id="JAKGUD010000007">
    <property type="protein sequence ID" value="MCF4142740.1"/>
    <property type="molecule type" value="Genomic_DNA"/>
</dbReference>
<evidence type="ECO:0000256" key="1">
    <source>
        <dbReference type="ARBA" id="ARBA00023015"/>
    </source>
</evidence>
<dbReference type="SMART" id="SM00345">
    <property type="entry name" value="HTH_GNTR"/>
    <property type="match status" value="1"/>
</dbReference>
<dbReference type="InterPro" id="IPR036388">
    <property type="entry name" value="WH-like_DNA-bd_sf"/>
</dbReference>
<organism evidence="5 6">
    <name type="scientific">Dethiosulfovibrio marinus</name>
    <dbReference type="NCBI Taxonomy" id="133532"/>
    <lineage>
        <taxon>Bacteria</taxon>
        <taxon>Thermotogati</taxon>
        <taxon>Synergistota</taxon>
        <taxon>Synergistia</taxon>
        <taxon>Synergistales</taxon>
        <taxon>Dethiosulfovibrionaceae</taxon>
        <taxon>Dethiosulfovibrio</taxon>
    </lineage>
</organism>
<dbReference type="Pfam" id="PF07729">
    <property type="entry name" value="FCD"/>
    <property type="match status" value="1"/>
</dbReference>
<evidence type="ECO:0000259" key="4">
    <source>
        <dbReference type="PROSITE" id="PS50949"/>
    </source>
</evidence>
<reference evidence="5 6" key="1">
    <citation type="submission" date="2022-01" db="EMBL/GenBank/DDBJ databases">
        <title>Dethiosulfovibrio faecalis sp. nov., a novel proteolytic, non-sulfur-reducing bacterium isolated from a marine aquaculture solid waste bioreactor.</title>
        <authorList>
            <person name="Grabowski S."/>
            <person name="Apolinario E."/>
            <person name="Schneider N."/>
            <person name="Marshall C.W."/>
            <person name="Sowers K.R."/>
        </authorList>
    </citation>
    <scope>NUCLEOTIDE SEQUENCE [LARGE SCALE GENOMIC DNA]</scope>
    <source>
        <strain evidence="5 6">DSM 12537</strain>
    </source>
</reference>
<evidence type="ECO:0000313" key="5">
    <source>
        <dbReference type="EMBL" id="MCF4142740.1"/>
    </source>
</evidence>
<evidence type="ECO:0000256" key="2">
    <source>
        <dbReference type="ARBA" id="ARBA00023125"/>
    </source>
</evidence>
<evidence type="ECO:0000256" key="3">
    <source>
        <dbReference type="ARBA" id="ARBA00023163"/>
    </source>
</evidence>
<dbReference type="InterPro" id="IPR036390">
    <property type="entry name" value="WH_DNA-bd_sf"/>
</dbReference>
<dbReference type="CDD" id="cd07377">
    <property type="entry name" value="WHTH_GntR"/>
    <property type="match status" value="1"/>
</dbReference>
<keyword evidence="1" id="KW-0805">Transcription regulation</keyword>
<gene>
    <name evidence="5" type="ORF">L2W38_07915</name>
</gene>
<dbReference type="SUPFAM" id="SSF48008">
    <property type="entry name" value="GntR ligand-binding domain-like"/>
    <property type="match status" value="1"/>
</dbReference>
<feature type="domain" description="HTH gntR-type" evidence="4">
    <location>
        <begin position="3"/>
        <end position="71"/>
    </location>
</feature>
<comment type="caution">
    <text evidence="5">The sequence shown here is derived from an EMBL/GenBank/DDBJ whole genome shotgun (WGS) entry which is preliminary data.</text>
</comment>
<dbReference type="InterPro" id="IPR008920">
    <property type="entry name" value="TF_FadR/GntR_C"/>
</dbReference>
<evidence type="ECO:0000313" key="6">
    <source>
        <dbReference type="Proteomes" id="UP001200430"/>
    </source>
</evidence>
<dbReference type="InterPro" id="IPR011711">
    <property type="entry name" value="GntR_C"/>
</dbReference>
<dbReference type="Pfam" id="PF00392">
    <property type="entry name" value="GntR"/>
    <property type="match status" value="1"/>
</dbReference>
<keyword evidence="3" id="KW-0804">Transcription</keyword>
<keyword evidence="2" id="KW-0238">DNA-binding</keyword>
<accession>A0ABS9ENJ5</accession>
<dbReference type="Gene3D" id="1.10.10.10">
    <property type="entry name" value="Winged helix-like DNA-binding domain superfamily/Winged helix DNA-binding domain"/>
    <property type="match status" value="1"/>
</dbReference>
<name>A0ABS9ENJ5_9BACT</name>